<dbReference type="GO" id="GO:0005615">
    <property type="term" value="C:extracellular space"/>
    <property type="evidence" value="ECO:0007669"/>
    <property type="project" value="TreeGrafter"/>
</dbReference>
<sequence length="276" mass="30298">GFSSAPLAPGLRLVALNMNYCSQANFWLLVNSTDPAGQLRWLGQELAEAESAGDKVLGALGGPGAPLPPHPTGLSSSPSLLSPLRPSLAARFEGTIAGQFFGHTHLDEFELFYDEESLSRPLSVAFLAPSVTTYIDLNPGYRIYEVAGSYPGSSHAVLDHETFILNLTEANAAGAVPRWHRLYSARAAYGMPSLFPADWDLLLRRLQDDQRLFQLFWFLRHKGHPPGQPCGDACRAALLCALRTARSGDPALCQPLRPALPFHRIQGIWRRERRLC</sequence>
<feature type="non-terminal residue" evidence="4">
    <location>
        <position position="276"/>
    </location>
</feature>
<dbReference type="EMBL" id="VZRI01013497">
    <property type="protein sequence ID" value="NWV01032.1"/>
    <property type="molecule type" value="Genomic_DNA"/>
</dbReference>
<dbReference type="GO" id="GO:0016020">
    <property type="term" value="C:membrane"/>
    <property type="evidence" value="ECO:0007669"/>
    <property type="project" value="GOC"/>
</dbReference>
<dbReference type="PANTHER" id="PTHR10340">
    <property type="entry name" value="SPHINGOMYELIN PHOSPHODIESTERASE"/>
    <property type="match status" value="1"/>
</dbReference>
<feature type="region of interest" description="Disordered" evidence="3">
    <location>
        <begin position="58"/>
        <end position="78"/>
    </location>
</feature>
<evidence type="ECO:0000256" key="1">
    <source>
        <dbReference type="ARBA" id="ARBA00022801"/>
    </source>
</evidence>
<dbReference type="Proteomes" id="UP000544127">
    <property type="component" value="Unassembled WGS sequence"/>
</dbReference>
<keyword evidence="5" id="KW-1185">Reference proteome</keyword>
<dbReference type="GO" id="GO:0006685">
    <property type="term" value="P:sphingomyelin catabolic process"/>
    <property type="evidence" value="ECO:0007669"/>
    <property type="project" value="TreeGrafter"/>
</dbReference>
<keyword evidence="1" id="KW-0378">Hydrolase</keyword>
<proteinExistence type="predicted"/>
<evidence type="ECO:0000256" key="3">
    <source>
        <dbReference type="SAM" id="MobiDB-lite"/>
    </source>
</evidence>
<comment type="caution">
    <text evidence="4">The sequence shown here is derived from an EMBL/GenBank/DDBJ whole genome shotgun (WGS) entry which is preliminary data.</text>
</comment>
<evidence type="ECO:0000256" key="2">
    <source>
        <dbReference type="ARBA" id="ARBA00023180"/>
    </source>
</evidence>
<accession>A0A7K6BH11</accession>
<dbReference type="OrthoDB" id="282973at2759"/>
<dbReference type="PANTHER" id="PTHR10340:SF34">
    <property type="entry name" value="SPHINGOMYELIN PHOSPHODIESTERASE"/>
    <property type="match status" value="1"/>
</dbReference>
<gene>
    <name evidence="4" type="primary">Smpd1_0</name>
    <name evidence="4" type="ORF">UPUEPO_R04146</name>
</gene>
<dbReference type="GO" id="GO:0046513">
    <property type="term" value="P:ceramide biosynthetic process"/>
    <property type="evidence" value="ECO:0007669"/>
    <property type="project" value="TreeGrafter"/>
</dbReference>
<keyword evidence="2" id="KW-0325">Glycoprotein</keyword>
<dbReference type="SUPFAM" id="SSF56300">
    <property type="entry name" value="Metallo-dependent phosphatases"/>
    <property type="match status" value="1"/>
</dbReference>
<dbReference type="InterPro" id="IPR029052">
    <property type="entry name" value="Metallo-depent_PP-like"/>
</dbReference>
<organism evidence="4 5">
    <name type="scientific">Upupa epops</name>
    <name type="common">Eurasian hoopoe</name>
    <dbReference type="NCBI Taxonomy" id="57439"/>
    <lineage>
        <taxon>Eukaryota</taxon>
        <taxon>Metazoa</taxon>
        <taxon>Chordata</taxon>
        <taxon>Craniata</taxon>
        <taxon>Vertebrata</taxon>
        <taxon>Euteleostomi</taxon>
        <taxon>Archelosauria</taxon>
        <taxon>Archosauria</taxon>
        <taxon>Dinosauria</taxon>
        <taxon>Saurischia</taxon>
        <taxon>Theropoda</taxon>
        <taxon>Coelurosauria</taxon>
        <taxon>Aves</taxon>
        <taxon>Neognathae</taxon>
        <taxon>Neoaves</taxon>
        <taxon>Telluraves</taxon>
        <taxon>Coraciimorphae</taxon>
        <taxon>Bucerotiformes</taxon>
        <taxon>Upupidae</taxon>
        <taxon>Upupa</taxon>
    </lineage>
</organism>
<reference evidence="4 5" key="1">
    <citation type="submission" date="2019-09" db="EMBL/GenBank/DDBJ databases">
        <title>Bird 10,000 Genomes (B10K) Project - Family phase.</title>
        <authorList>
            <person name="Zhang G."/>
        </authorList>
    </citation>
    <scope>NUCLEOTIDE SEQUENCE [LARGE SCALE GENOMIC DNA]</scope>
    <source>
        <strain evidence="4">B10K-DU-012-37</strain>
    </source>
</reference>
<evidence type="ECO:0000313" key="5">
    <source>
        <dbReference type="Proteomes" id="UP000544127"/>
    </source>
</evidence>
<dbReference type="GO" id="GO:0005764">
    <property type="term" value="C:lysosome"/>
    <property type="evidence" value="ECO:0007669"/>
    <property type="project" value="TreeGrafter"/>
</dbReference>
<dbReference type="AlphaFoldDB" id="A0A7K6BH11"/>
<feature type="non-terminal residue" evidence="4">
    <location>
        <position position="1"/>
    </location>
</feature>
<name>A0A7K6BH11_UPUEP</name>
<dbReference type="GO" id="GO:0061750">
    <property type="term" value="F:acid sphingomyelin phosphodiesterase activity"/>
    <property type="evidence" value="ECO:0007669"/>
    <property type="project" value="TreeGrafter"/>
</dbReference>
<evidence type="ECO:0000313" key="4">
    <source>
        <dbReference type="EMBL" id="NWV01032.1"/>
    </source>
</evidence>
<protein>
    <submittedName>
        <fullName evidence="4">ASM phosphodiesterase</fullName>
    </submittedName>
</protein>